<accession>G7TFS0</accession>
<organism evidence="1 2">
    <name type="scientific">Xanthomonas oryzae pv. oryzicola (strain BLS256)</name>
    <dbReference type="NCBI Taxonomy" id="383407"/>
    <lineage>
        <taxon>Bacteria</taxon>
        <taxon>Pseudomonadati</taxon>
        <taxon>Pseudomonadota</taxon>
        <taxon>Gammaproteobacteria</taxon>
        <taxon>Lysobacterales</taxon>
        <taxon>Lysobacteraceae</taxon>
        <taxon>Xanthomonas</taxon>
    </lineage>
</organism>
<reference evidence="1 2" key="1">
    <citation type="journal article" date="2011" name="J. Bacteriol.">
        <title>Two new complete genome sequences offer insight into host and tissue specificity of plant pathogenic Xanthomonas spp.</title>
        <authorList>
            <person name="Bogdanove A.J."/>
            <person name="Koebnik R."/>
            <person name="Lu H."/>
            <person name="Furutani A."/>
            <person name="Angiuoli S.V."/>
            <person name="Patil P.B."/>
            <person name="Van Sluys M.A."/>
            <person name="Ryan R.P."/>
            <person name="Meyer D.F."/>
            <person name="Han S.W."/>
            <person name="Aparna G."/>
            <person name="Rajaram M."/>
            <person name="Delcher A.L."/>
            <person name="Phillippy A.M."/>
            <person name="Puiu D."/>
            <person name="Schatz M.C."/>
            <person name="Shumway M."/>
            <person name="Sommer D.D."/>
            <person name="Trapnell C."/>
            <person name="Benahmed F."/>
            <person name="Dimitrov G."/>
            <person name="Madupu R."/>
            <person name="Radune D."/>
            <person name="Sullivan S."/>
            <person name="Jha G."/>
            <person name="Ishihara H."/>
            <person name="Lee S.W."/>
            <person name="Pandey A."/>
            <person name="Sharma V."/>
            <person name="Sriariyanun M."/>
            <person name="Szurek B."/>
            <person name="Vera-Cruz C.M."/>
            <person name="Dorman K.S."/>
            <person name="Ronald P.C."/>
            <person name="Verdier V."/>
            <person name="Dow J.M."/>
            <person name="Sonti R.V."/>
            <person name="Tsuge S."/>
            <person name="Brendel V.P."/>
            <person name="Rabinowicz P.D."/>
            <person name="Leach J.E."/>
            <person name="White F.F."/>
            <person name="Salzberg S.L."/>
        </authorList>
    </citation>
    <scope>NUCLEOTIDE SEQUENCE [LARGE SCALE GENOMIC DNA]</scope>
    <source>
        <strain evidence="1 2">BLS256</strain>
    </source>
</reference>
<evidence type="ECO:0000313" key="2">
    <source>
        <dbReference type="Proteomes" id="UP000008851"/>
    </source>
</evidence>
<dbReference type="AlphaFoldDB" id="G7TFS0"/>
<dbReference type="HOGENOM" id="CLU_3190690_0_0_6"/>
<dbReference type="EMBL" id="CP003057">
    <property type="protein sequence ID" value="AEQ97819.1"/>
    <property type="molecule type" value="Genomic_DNA"/>
</dbReference>
<dbReference type="KEGG" id="xor:XOC_3729"/>
<dbReference type="Proteomes" id="UP000008851">
    <property type="component" value="Chromosome"/>
</dbReference>
<name>G7TFS0_XANOB</name>
<sequence>MHSHQAGAANARWGIYYLHISASVGRPHLPDDCLLGFFEPIFIAMS</sequence>
<protein>
    <submittedName>
        <fullName evidence="1">Uncharacterized protein</fullName>
    </submittedName>
</protein>
<evidence type="ECO:0000313" key="1">
    <source>
        <dbReference type="EMBL" id="AEQ97819.1"/>
    </source>
</evidence>
<proteinExistence type="predicted"/>
<gene>
    <name evidence="1" type="ORF">XOC_3729</name>
</gene>